<dbReference type="PANTHER" id="PTHR46033">
    <property type="entry name" value="PROTEIN MAIN-LIKE 2"/>
    <property type="match status" value="1"/>
</dbReference>
<dbReference type="OrthoDB" id="1750608at2759"/>
<feature type="domain" description="Aminotransferase-like plant mobile" evidence="1">
    <location>
        <begin position="50"/>
        <end position="226"/>
    </location>
</feature>
<name>A0A7J6UWQ8_THATH</name>
<accession>A0A7J6UWQ8</accession>
<keyword evidence="3" id="KW-1185">Reference proteome</keyword>
<evidence type="ECO:0000313" key="3">
    <source>
        <dbReference type="Proteomes" id="UP000554482"/>
    </source>
</evidence>
<dbReference type="Proteomes" id="UP000554482">
    <property type="component" value="Unassembled WGS sequence"/>
</dbReference>
<dbReference type="InterPro" id="IPR019557">
    <property type="entry name" value="AminoTfrase-like_pln_mobile"/>
</dbReference>
<protein>
    <recommendedName>
        <fullName evidence="1">Aminotransferase-like plant mobile domain-containing protein</fullName>
    </recommendedName>
</protein>
<dbReference type="PANTHER" id="PTHR46033:SF8">
    <property type="entry name" value="PROTEIN MAINTENANCE OF MERISTEMS-LIKE"/>
    <property type="match status" value="1"/>
</dbReference>
<dbReference type="EMBL" id="JABWDY010041914">
    <property type="protein sequence ID" value="KAF5177036.1"/>
    <property type="molecule type" value="Genomic_DNA"/>
</dbReference>
<organism evidence="2 3">
    <name type="scientific">Thalictrum thalictroides</name>
    <name type="common">Rue-anemone</name>
    <name type="synonym">Anemone thalictroides</name>
    <dbReference type="NCBI Taxonomy" id="46969"/>
    <lineage>
        <taxon>Eukaryota</taxon>
        <taxon>Viridiplantae</taxon>
        <taxon>Streptophyta</taxon>
        <taxon>Embryophyta</taxon>
        <taxon>Tracheophyta</taxon>
        <taxon>Spermatophyta</taxon>
        <taxon>Magnoliopsida</taxon>
        <taxon>Ranunculales</taxon>
        <taxon>Ranunculaceae</taxon>
        <taxon>Thalictroideae</taxon>
        <taxon>Thalictrum</taxon>
    </lineage>
</organism>
<proteinExistence type="predicted"/>
<evidence type="ECO:0000313" key="2">
    <source>
        <dbReference type="EMBL" id="KAF5177036.1"/>
    </source>
</evidence>
<dbReference type="AlphaFoldDB" id="A0A7J6UWQ8"/>
<dbReference type="Pfam" id="PF10536">
    <property type="entry name" value="PMD"/>
    <property type="match status" value="1"/>
</dbReference>
<comment type="caution">
    <text evidence="2">The sequence shown here is derived from an EMBL/GenBank/DDBJ whole genome shotgun (WGS) entry which is preliminary data.</text>
</comment>
<gene>
    <name evidence="2" type="ORF">FRX31_033377</name>
</gene>
<reference evidence="2 3" key="1">
    <citation type="submission" date="2020-06" db="EMBL/GenBank/DDBJ databases">
        <title>Transcriptomic and genomic resources for Thalictrum thalictroides and T. hernandezii: Facilitating candidate gene discovery in an emerging model plant lineage.</title>
        <authorList>
            <person name="Arias T."/>
            <person name="Riano-Pachon D.M."/>
            <person name="Di Stilio V.S."/>
        </authorList>
    </citation>
    <scope>NUCLEOTIDE SEQUENCE [LARGE SCALE GENOMIC DNA]</scope>
    <source>
        <strain evidence="3">cv. WT478/WT964</strain>
        <tissue evidence="2">Leaves</tissue>
    </source>
</reference>
<dbReference type="InterPro" id="IPR044824">
    <property type="entry name" value="MAIN-like"/>
</dbReference>
<dbReference type="GO" id="GO:0010073">
    <property type="term" value="P:meristem maintenance"/>
    <property type="evidence" value="ECO:0007669"/>
    <property type="project" value="InterPro"/>
</dbReference>
<sequence>MGVVVGVGETMPYDVHLDDDIDTARQLLCREFGEGHALLLGQGDLRCGGVRTSWMSKRFIDYIANKPVHWAPAPEHEDEYVRGFLFYLVGMAFFRTTDSSIPLGWMAGVRDVAEVGRYDWGSAALAHLYLGLDEASRNVKNVGGVNGFTALLPFWFYEYFRTLMPRVVHTPDLDYTQIPHMTLWLGGLRGDGLVSHNRDIGRQQVEVMGGDAIMWRPWRDDPHLTVDLETADPLAVYGERFRALAATTREAEALSRRRVVFLSSKVQAWYLGECVWRLLYDEPLIPYPHQRICGPVTYPWILYFGIGTTVG</sequence>
<evidence type="ECO:0000259" key="1">
    <source>
        <dbReference type="Pfam" id="PF10536"/>
    </source>
</evidence>